<dbReference type="Gene3D" id="3.40.50.150">
    <property type="entry name" value="Vaccinia Virus protein VP39"/>
    <property type="match status" value="1"/>
</dbReference>
<evidence type="ECO:0000313" key="2">
    <source>
        <dbReference type="EMBL" id="AKJ30379.1"/>
    </source>
</evidence>
<dbReference type="SUPFAM" id="SSF53335">
    <property type="entry name" value="S-adenosyl-L-methionine-dependent methyltransferases"/>
    <property type="match status" value="1"/>
</dbReference>
<dbReference type="EMBL" id="CP011371">
    <property type="protein sequence ID" value="AKJ30379.1"/>
    <property type="molecule type" value="Genomic_DNA"/>
</dbReference>
<protein>
    <recommendedName>
        <fullName evidence="1">Methyltransferase type 11 domain-containing protein</fullName>
    </recommendedName>
</protein>
<dbReference type="Proteomes" id="UP000035352">
    <property type="component" value="Chromosome"/>
</dbReference>
<dbReference type="RefSeq" id="WP_047195763.1">
    <property type="nucleotide sequence ID" value="NZ_CP011371.1"/>
</dbReference>
<dbReference type="OrthoDB" id="9801954at2"/>
<dbReference type="InterPro" id="IPR029063">
    <property type="entry name" value="SAM-dependent_MTases_sf"/>
</dbReference>
<accession>A0A0G3BLR3</accession>
<dbReference type="GO" id="GO:0008757">
    <property type="term" value="F:S-adenosylmethionine-dependent methyltransferase activity"/>
    <property type="evidence" value="ECO:0007669"/>
    <property type="project" value="InterPro"/>
</dbReference>
<reference evidence="2 3" key="1">
    <citation type="submission" date="2015-05" db="EMBL/GenBank/DDBJ databases">
        <authorList>
            <person name="Tang B."/>
            <person name="Yu Y."/>
        </authorList>
    </citation>
    <scope>NUCLEOTIDE SEQUENCE [LARGE SCALE GENOMIC DNA]</scope>
    <source>
        <strain evidence="2 3">DSM 7029</strain>
    </source>
</reference>
<gene>
    <name evidence="2" type="ORF">AAW51_3688</name>
</gene>
<sequence>MILNLGCGSQLCNDWTNVDYALGARLAKVPLFRAVNARVKLFRMDWDDRIVLHDLTKPFPWQSGTADGVYSSHTLEHLAREDGRRFLRECHRVLRQGGLIRILVPDLRHHVQSYLDGRVRADDFVERMDVLYHTHGGPLKRKLAPFVQFPHKCMYDTQRLVEILQEIGFDAEPRQPFDSGIPHVREVETEERTRDAVIVEGRKR</sequence>
<name>A0A0G3BLR3_9BURK</name>
<dbReference type="InterPro" id="IPR013216">
    <property type="entry name" value="Methyltransf_11"/>
</dbReference>
<feature type="domain" description="Methyltransferase type 11" evidence="1">
    <location>
        <begin position="3"/>
        <end position="100"/>
    </location>
</feature>
<proteinExistence type="predicted"/>
<evidence type="ECO:0000313" key="3">
    <source>
        <dbReference type="Proteomes" id="UP000035352"/>
    </source>
</evidence>
<dbReference type="STRING" id="413882.AAW51_3688"/>
<dbReference type="Pfam" id="PF08241">
    <property type="entry name" value="Methyltransf_11"/>
    <property type="match status" value="1"/>
</dbReference>
<dbReference type="KEGG" id="pbh:AAW51_3688"/>
<dbReference type="AlphaFoldDB" id="A0A0G3BLR3"/>
<organism evidence="2 3">
    <name type="scientific">Caldimonas brevitalea</name>
    <dbReference type="NCBI Taxonomy" id="413882"/>
    <lineage>
        <taxon>Bacteria</taxon>
        <taxon>Pseudomonadati</taxon>
        <taxon>Pseudomonadota</taxon>
        <taxon>Betaproteobacteria</taxon>
        <taxon>Burkholderiales</taxon>
        <taxon>Sphaerotilaceae</taxon>
        <taxon>Caldimonas</taxon>
    </lineage>
</organism>
<dbReference type="CDD" id="cd02440">
    <property type="entry name" value="AdoMet_MTases"/>
    <property type="match status" value="1"/>
</dbReference>
<evidence type="ECO:0000259" key="1">
    <source>
        <dbReference type="Pfam" id="PF08241"/>
    </source>
</evidence>
<keyword evidence="3" id="KW-1185">Reference proteome</keyword>